<reference evidence="9" key="2">
    <citation type="submission" date="2019-01" db="UniProtKB">
        <authorList>
            <consortium name="EnsemblPlants"/>
        </authorList>
    </citation>
    <scope>IDENTIFICATION</scope>
    <source>
        <strain evidence="9">cv. Heinz 1706</strain>
    </source>
</reference>
<name>A0A3Q7H8F3_SOLLC</name>
<dbReference type="Proteomes" id="UP000004994">
    <property type="component" value="Chromosome 7"/>
</dbReference>
<dbReference type="PANTHER" id="PTHR24186">
    <property type="entry name" value="PROTEIN PHOSPHATASE 1 REGULATORY SUBUNIT"/>
    <property type="match status" value="1"/>
</dbReference>
<comment type="subcellular location">
    <subcellularLocation>
        <location evidence="1">Membrane</location>
        <topology evidence="1">Multi-pass membrane protein</topology>
    </subcellularLocation>
</comment>
<evidence type="ECO:0000256" key="6">
    <source>
        <dbReference type="ARBA" id="ARBA00023136"/>
    </source>
</evidence>
<evidence type="ECO:0000313" key="10">
    <source>
        <dbReference type="Proteomes" id="UP000004994"/>
    </source>
</evidence>
<dbReference type="PANTHER" id="PTHR24186:SF50">
    <property type="entry name" value="ANKYRIN REPEAT-CONTAINING PROTEIN ITN1-LIKE ISOFORM X1"/>
    <property type="match status" value="1"/>
</dbReference>
<dbReference type="AlphaFoldDB" id="A0A3Q7H8F3"/>
<dbReference type="STRING" id="4081.A0A3Q7H8F3"/>
<feature type="domain" description="PGG" evidence="8">
    <location>
        <begin position="45"/>
        <end position="143"/>
    </location>
</feature>
<proteinExistence type="predicted"/>
<dbReference type="Gramene" id="Solyc07g039665.1.1">
    <property type="protein sequence ID" value="Solyc07g039665.1.1"/>
    <property type="gene ID" value="Solyc07g039665.1"/>
</dbReference>
<evidence type="ECO:0000256" key="7">
    <source>
        <dbReference type="SAM" id="Phobius"/>
    </source>
</evidence>
<keyword evidence="5" id="KW-0040">ANK repeat</keyword>
<evidence type="ECO:0000256" key="2">
    <source>
        <dbReference type="ARBA" id="ARBA00022692"/>
    </source>
</evidence>
<keyword evidence="6 7" id="KW-0472">Membrane</keyword>
<evidence type="ECO:0000313" key="9">
    <source>
        <dbReference type="EnsemblPlants" id="Solyc07g039665.1.1"/>
    </source>
</evidence>
<dbReference type="InParanoid" id="A0A3Q7H8F3"/>
<keyword evidence="2 7" id="KW-0812">Transmembrane</keyword>
<sequence length="205" mass="23337">MEICTISLSSQRNIHPITPHPSLVYGSEDNDDEDRARRDEKVVENIIKTAQMHLVVATLLKTVTFTADFTLPRVFESDTNSPNKGMTILLKRTTFRTFAVSNYIAFACSSGAVFAYFTMATNAISAVTKLTTIIQIYNMAIALVVFNFSPSKAMAEPPFEMGLIDDFEELTCERHQLFKIFAEQKFEYEEFKDDKTVTYKQKRIV</sequence>
<dbReference type="EnsemblPlants" id="Solyc07g039665.1.1">
    <property type="protein sequence ID" value="Solyc07g039665.1.1"/>
    <property type="gene ID" value="Solyc07g039665.1"/>
</dbReference>
<protein>
    <recommendedName>
        <fullName evidence="8">PGG domain-containing protein</fullName>
    </recommendedName>
</protein>
<evidence type="ECO:0000256" key="1">
    <source>
        <dbReference type="ARBA" id="ARBA00004141"/>
    </source>
</evidence>
<evidence type="ECO:0000259" key="8">
    <source>
        <dbReference type="Pfam" id="PF13962"/>
    </source>
</evidence>
<dbReference type="InterPro" id="IPR026961">
    <property type="entry name" value="PGG_dom"/>
</dbReference>
<feature type="transmembrane region" description="Helical" evidence="7">
    <location>
        <begin position="98"/>
        <end position="117"/>
    </location>
</feature>
<keyword evidence="10" id="KW-1185">Reference proteome</keyword>
<dbReference type="GO" id="GO:0016020">
    <property type="term" value="C:membrane"/>
    <property type="evidence" value="ECO:0007669"/>
    <property type="project" value="UniProtKB-SubCell"/>
</dbReference>
<evidence type="ECO:0000256" key="4">
    <source>
        <dbReference type="ARBA" id="ARBA00022989"/>
    </source>
</evidence>
<evidence type="ECO:0000256" key="3">
    <source>
        <dbReference type="ARBA" id="ARBA00022737"/>
    </source>
</evidence>
<evidence type="ECO:0000256" key="5">
    <source>
        <dbReference type="ARBA" id="ARBA00023043"/>
    </source>
</evidence>
<feature type="transmembrane region" description="Helical" evidence="7">
    <location>
        <begin position="123"/>
        <end position="146"/>
    </location>
</feature>
<accession>A0A3Q7H8F3</accession>
<organism evidence="9">
    <name type="scientific">Solanum lycopersicum</name>
    <name type="common">Tomato</name>
    <name type="synonym">Lycopersicon esculentum</name>
    <dbReference type="NCBI Taxonomy" id="4081"/>
    <lineage>
        <taxon>Eukaryota</taxon>
        <taxon>Viridiplantae</taxon>
        <taxon>Streptophyta</taxon>
        <taxon>Embryophyta</taxon>
        <taxon>Tracheophyta</taxon>
        <taxon>Spermatophyta</taxon>
        <taxon>Magnoliopsida</taxon>
        <taxon>eudicotyledons</taxon>
        <taxon>Gunneridae</taxon>
        <taxon>Pentapetalae</taxon>
        <taxon>asterids</taxon>
        <taxon>lamiids</taxon>
        <taxon>Solanales</taxon>
        <taxon>Solanaceae</taxon>
        <taxon>Solanoideae</taxon>
        <taxon>Solaneae</taxon>
        <taxon>Solanum</taxon>
        <taxon>Solanum subgen. Lycopersicon</taxon>
    </lineage>
</organism>
<dbReference type="Pfam" id="PF13962">
    <property type="entry name" value="PGG"/>
    <property type="match status" value="1"/>
</dbReference>
<keyword evidence="3" id="KW-0677">Repeat</keyword>
<keyword evidence="4 7" id="KW-1133">Transmembrane helix</keyword>
<reference evidence="9" key="1">
    <citation type="journal article" date="2012" name="Nature">
        <title>The tomato genome sequence provides insights into fleshy fruit evolution.</title>
        <authorList>
            <consortium name="Tomato Genome Consortium"/>
        </authorList>
    </citation>
    <scope>NUCLEOTIDE SEQUENCE [LARGE SCALE GENOMIC DNA]</scope>
    <source>
        <strain evidence="9">cv. Heinz 1706</strain>
    </source>
</reference>